<dbReference type="AlphaFoldDB" id="A0A2G1VNV8"/>
<dbReference type="OrthoDB" id="821805at2"/>
<sequence>MIKFFRKIRLKSLTENKFGKYLTYATGEIILVVIGILIALQINNWNEDQKLEAKTQNYYEQLLVDLDKDTAFIQQIISKFESQRKAYNSYLNKFETSQLSLESIYEELLSLNTESYALSFNTSTIESLQNSGEIVLIPPQLRNKLLDLKRLQQKITLDESLDNRAKTGVTERLSMLMGTSNFSKRLENQEILKKILNMENNTSGIILGLEAVQNWMDFSERKSIQQLKILLEEIKRVKELIQKEQKQYD</sequence>
<keyword evidence="1" id="KW-1133">Transmembrane helix</keyword>
<dbReference type="EMBL" id="NQXA01000014">
    <property type="protein sequence ID" value="PHQ28451.1"/>
    <property type="molecule type" value="Genomic_DNA"/>
</dbReference>
<dbReference type="Pfam" id="PF19578">
    <property type="entry name" value="DUF6090"/>
    <property type="match status" value="1"/>
</dbReference>
<evidence type="ECO:0000313" key="2">
    <source>
        <dbReference type="EMBL" id="PHQ28451.1"/>
    </source>
</evidence>
<comment type="caution">
    <text evidence="2">The sequence shown here is derived from an EMBL/GenBank/DDBJ whole genome shotgun (WGS) entry which is preliminary data.</text>
</comment>
<gene>
    <name evidence="2" type="ORF">CJ305_15170</name>
</gene>
<name>A0A2G1VNV8_9FLAO</name>
<keyword evidence="1" id="KW-0472">Membrane</keyword>
<reference evidence="2 3" key="1">
    <citation type="submission" date="2017-08" db="EMBL/GenBank/DDBJ databases">
        <title>The whole genome shortgun sequences of strain Leeuwenhoekiella nanhaiensis G18 from the South China Sea.</title>
        <authorList>
            <person name="Liu Q."/>
        </authorList>
    </citation>
    <scope>NUCLEOTIDE SEQUENCE [LARGE SCALE GENOMIC DNA]</scope>
    <source>
        <strain evidence="2 3">G18</strain>
    </source>
</reference>
<dbReference type="InterPro" id="IPR045749">
    <property type="entry name" value="DUF6090"/>
</dbReference>
<evidence type="ECO:0000256" key="1">
    <source>
        <dbReference type="SAM" id="Phobius"/>
    </source>
</evidence>
<proteinExistence type="predicted"/>
<keyword evidence="3" id="KW-1185">Reference proteome</keyword>
<protein>
    <submittedName>
        <fullName evidence="2">Uncharacterized protein</fullName>
    </submittedName>
</protein>
<dbReference type="RefSeq" id="WP_099647144.1">
    <property type="nucleotide sequence ID" value="NZ_KZ319296.1"/>
</dbReference>
<organism evidence="2 3">
    <name type="scientific">Leeuwenhoekiella nanhaiensis</name>
    <dbReference type="NCBI Taxonomy" id="1655491"/>
    <lineage>
        <taxon>Bacteria</taxon>
        <taxon>Pseudomonadati</taxon>
        <taxon>Bacteroidota</taxon>
        <taxon>Flavobacteriia</taxon>
        <taxon>Flavobacteriales</taxon>
        <taxon>Flavobacteriaceae</taxon>
        <taxon>Leeuwenhoekiella</taxon>
    </lineage>
</organism>
<accession>A0A2G1VNV8</accession>
<evidence type="ECO:0000313" key="3">
    <source>
        <dbReference type="Proteomes" id="UP000229433"/>
    </source>
</evidence>
<keyword evidence="1" id="KW-0812">Transmembrane</keyword>
<feature type="transmembrane region" description="Helical" evidence="1">
    <location>
        <begin position="21"/>
        <end position="42"/>
    </location>
</feature>
<dbReference type="Proteomes" id="UP000229433">
    <property type="component" value="Unassembled WGS sequence"/>
</dbReference>